<dbReference type="AlphaFoldDB" id="C0GAN3"/>
<evidence type="ECO:0000313" key="2">
    <source>
        <dbReference type="Proteomes" id="UP000003678"/>
    </source>
</evidence>
<dbReference type="Proteomes" id="UP000003678">
    <property type="component" value="Unassembled WGS sequence"/>
</dbReference>
<organism evidence="1 2">
    <name type="scientific">Brucella ceti str. Cudo</name>
    <dbReference type="NCBI Taxonomy" id="595497"/>
    <lineage>
        <taxon>Bacteria</taxon>
        <taxon>Pseudomonadati</taxon>
        <taxon>Pseudomonadota</taxon>
        <taxon>Alphaproteobacteria</taxon>
        <taxon>Hyphomicrobiales</taxon>
        <taxon>Brucellaceae</taxon>
        <taxon>Brucella/Ochrobactrum group</taxon>
        <taxon>Brucella</taxon>
    </lineage>
</organism>
<comment type="caution">
    <text evidence="1">The sequence shown here is derived from an EMBL/GenBank/DDBJ whole genome shotgun (WGS) entry which is preliminary data.</text>
</comment>
<protein>
    <submittedName>
        <fullName evidence="1">Uncharacterized protein</fullName>
    </submittedName>
</protein>
<reference evidence="1 2" key="1">
    <citation type="submission" date="2009-03" db="EMBL/GenBank/DDBJ databases">
        <authorList>
            <person name="Setubal J.C."/>
            <person name="Boyle S."/>
            <person name="Crasta O.R."/>
            <person name="Gillespie J.J."/>
            <person name="Kenyon R.W."/>
            <person name="Lu J."/>
            <person name="Mane S."/>
            <person name="Nagrani S."/>
            <person name="Shallom J.M."/>
            <person name="Shallom S."/>
            <person name="Shukla M."/>
            <person name="Snyder E.E."/>
            <person name="Sobral B.W."/>
            <person name="Wattam A.R."/>
            <person name="Will R."/>
            <person name="Williams K."/>
            <person name="Yoo H."/>
            <person name="Bruce D.H."/>
            <person name="Detter C."/>
            <person name="Munk C."/>
            <person name="Brettin T.S."/>
            <person name="Ficht T."/>
        </authorList>
    </citation>
    <scope>NUCLEOTIDE SEQUENCE [LARGE SCALE GENOMIC DNA]</scope>
    <source>
        <strain evidence="1 2">Cudo</strain>
    </source>
</reference>
<dbReference type="EMBL" id="ACJD01000007">
    <property type="protein sequence ID" value="EEH12901.1"/>
    <property type="molecule type" value="Genomic_DNA"/>
</dbReference>
<name>C0GAN3_9HYPH</name>
<sequence>MWLVDENGHYVLPGCSASRLSLMHIGFRLGAIQ</sequence>
<proteinExistence type="predicted"/>
<gene>
    <name evidence="1" type="ORF">BCETI_7000352</name>
</gene>
<evidence type="ECO:0000313" key="1">
    <source>
        <dbReference type="EMBL" id="EEH12901.1"/>
    </source>
</evidence>
<accession>C0GAN3</accession>